<dbReference type="InterPro" id="IPR053142">
    <property type="entry name" value="PchR_regulatory_protein"/>
</dbReference>
<dbReference type="InterPro" id="IPR020449">
    <property type="entry name" value="Tscrpt_reg_AraC-type_HTH"/>
</dbReference>
<evidence type="ECO:0000256" key="1">
    <source>
        <dbReference type="ARBA" id="ARBA00023015"/>
    </source>
</evidence>
<dbReference type="InterPro" id="IPR009057">
    <property type="entry name" value="Homeodomain-like_sf"/>
</dbReference>
<evidence type="ECO:0000259" key="4">
    <source>
        <dbReference type="PROSITE" id="PS01124"/>
    </source>
</evidence>
<dbReference type="RefSeq" id="WP_316436262.1">
    <property type="nucleotide sequence ID" value="NZ_CP053587.1"/>
</dbReference>
<feature type="domain" description="HTH araC/xylS-type" evidence="4">
    <location>
        <begin position="240"/>
        <end position="337"/>
    </location>
</feature>
<keyword evidence="2" id="KW-0238">DNA-binding</keyword>
<dbReference type="GO" id="GO:0043565">
    <property type="term" value="F:sequence-specific DNA binding"/>
    <property type="evidence" value="ECO:0007669"/>
    <property type="project" value="InterPro"/>
</dbReference>
<proteinExistence type="predicted"/>
<dbReference type="GO" id="GO:0003700">
    <property type="term" value="F:DNA-binding transcription factor activity"/>
    <property type="evidence" value="ECO:0007669"/>
    <property type="project" value="InterPro"/>
</dbReference>
<dbReference type="PANTHER" id="PTHR47893">
    <property type="entry name" value="REGULATORY PROTEIN PCHR"/>
    <property type="match status" value="1"/>
</dbReference>
<dbReference type="PRINTS" id="PR00032">
    <property type="entry name" value="HTHARAC"/>
</dbReference>
<dbReference type="SMART" id="SM00342">
    <property type="entry name" value="HTH_ARAC"/>
    <property type="match status" value="1"/>
</dbReference>
<dbReference type="InterPro" id="IPR018060">
    <property type="entry name" value="HTH_AraC"/>
</dbReference>
<protein>
    <submittedName>
        <fullName evidence="5">Helix-turn-helix transcriptional regulator</fullName>
    </submittedName>
</protein>
<dbReference type="AlphaFoldDB" id="A0AA97APE7"/>
<dbReference type="Pfam" id="PF12833">
    <property type="entry name" value="HTH_18"/>
    <property type="match status" value="1"/>
</dbReference>
<evidence type="ECO:0000256" key="3">
    <source>
        <dbReference type="ARBA" id="ARBA00023163"/>
    </source>
</evidence>
<organism evidence="5">
    <name type="scientific">Leptolyngbya sp. NK1-12</name>
    <dbReference type="NCBI Taxonomy" id="2547451"/>
    <lineage>
        <taxon>Bacteria</taxon>
        <taxon>Bacillati</taxon>
        <taxon>Cyanobacteriota</taxon>
        <taxon>Cyanophyceae</taxon>
        <taxon>Leptolyngbyales</taxon>
        <taxon>Leptolyngbyaceae</taxon>
        <taxon>Leptolyngbya group</taxon>
        <taxon>Leptolyngbya</taxon>
    </lineage>
</organism>
<gene>
    <name evidence="5" type="ORF">HJG54_33660</name>
</gene>
<evidence type="ECO:0000256" key="2">
    <source>
        <dbReference type="ARBA" id="ARBA00023125"/>
    </source>
</evidence>
<evidence type="ECO:0000313" key="5">
    <source>
        <dbReference type="EMBL" id="WNZ27782.1"/>
    </source>
</evidence>
<dbReference type="PROSITE" id="PS01124">
    <property type="entry name" value="HTH_ARAC_FAMILY_2"/>
    <property type="match status" value="1"/>
</dbReference>
<dbReference type="PANTHER" id="PTHR47893:SF1">
    <property type="entry name" value="REGULATORY PROTEIN PCHR"/>
    <property type="match status" value="1"/>
</dbReference>
<name>A0AA97APE7_9CYAN</name>
<reference evidence="5" key="1">
    <citation type="submission" date="2020-05" db="EMBL/GenBank/DDBJ databases">
        <authorList>
            <person name="Zhu T."/>
            <person name="Keshari N."/>
            <person name="Lu X."/>
        </authorList>
    </citation>
    <scope>NUCLEOTIDE SEQUENCE</scope>
    <source>
        <strain evidence="5">NK1-12</strain>
    </source>
</reference>
<keyword evidence="1" id="KW-0805">Transcription regulation</keyword>
<dbReference type="PROSITE" id="PS00041">
    <property type="entry name" value="HTH_ARAC_FAMILY_1"/>
    <property type="match status" value="1"/>
</dbReference>
<accession>A0AA97APE7</accession>
<dbReference type="EMBL" id="CP053587">
    <property type="protein sequence ID" value="WNZ27782.1"/>
    <property type="molecule type" value="Genomic_DNA"/>
</dbReference>
<dbReference type="InterPro" id="IPR018062">
    <property type="entry name" value="HTH_AraC-typ_CS"/>
</dbReference>
<dbReference type="SUPFAM" id="SSF46689">
    <property type="entry name" value="Homeodomain-like"/>
    <property type="match status" value="2"/>
</dbReference>
<keyword evidence="3" id="KW-0804">Transcription</keyword>
<dbReference type="Gene3D" id="1.10.10.60">
    <property type="entry name" value="Homeodomain-like"/>
    <property type="match status" value="2"/>
</dbReference>
<sequence length="337" mass="39090">MSLKLSDSDWSELWHQEWHQEESGTTDPLDLSEQVYKLSGRLGQGSEQWIPLRNGLHLEICDYELWEDVTISSQYCYDTYPDNPCCISFVVSGTVRTIHHGLTDYVFEVPGKNHLEFIHEGRETEDRWAGDRITKVRVGIQTKTLRQMSCGSVSTLPKELRYLIEEQEVPPPFYRLETTSPEMHVVLQQILNCPYQDWTRQFYLESKALELLILWLDQATERDKLPDSCNLSLSDVDRVHQAREILMQHLENPPSLLELARKVGLNDYKLKRGFRQLYGTTVFGYLHTQRMEKARILLTSQQMKITDVAHAVGYASLPSFSSAFRKQFGVSPRSYLV</sequence>